<accession>A0A2P2Q612</accession>
<protein>
    <submittedName>
        <fullName evidence="2">Uncharacterized protein</fullName>
    </submittedName>
</protein>
<keyword evidence="1" id="KW-0812">Transmembrane</keyword>
<evidence type="ECO:0000256" key="1">
    <source>
        <dbReference type="SAM" id="Phobius"/>
    </source>
</evidence>
<dbReference type="AlphaFoldDB" id="A0A2P2Q612"/>
<evidence type="ECO:0000313" key="2">
    <source>
        <dbReference type="EMBL" id="MBX62411.1"/>
    </source>
</evidence>
<feature type="transmembrane region" description="Helical" evidence="1">
    <location>
        <begin position="12"/>
        <end position="36"/>
    </location>
</feature>
<dbReference type="EMBL" id="GGEC01081927">
    <property type="protein sequence ID" value="MBX62411.1"/>
    <property type="molecule type" value="Transcribed_RNA"/>
</dbReference>
<keyword evidence="1" id="KW-1133">Transmembrane helix</keyword>
<name>A0A2P2Q612_RHIMU</name>
<proteinExistence type="predicted"/>
<organism evidence="2">
    <name type="scientific">Rhizophora mucronata</name>
    <name type="common">Asiatic mangrove</name>
    <dbReference type="NCBI Taxonomy" id="61149"/>
    <lineage>
        <taxon>Eukaryota</taxon>
        <taxon>Viridiplantae</taxon>
        <taxon>Streptophyta</taxon>
        <taxon>Embryophyta</taxon>
        <taxon>Tracheophyta</taxon>
        <taxon>Spermatophyta</taxon>
        <taxon>Magnoliopsida</taxon>
        <taxon>eudicotyledons</taxon>
        <taxon>Gunneridae</taxon>
        <taxon>Pentapetalae</taxon>
        <taxon>rosids</taxon>
        <taxon>fabids</taxon>
        <taxon>Malpighiales</taxon>
        <taxon>Rhizophoraceae</taxon>
        <taxon>Rhizophora</taxon>
    </lineage>
</organism>
<keyword evidence="1" id="KW-0472">Membrane</keyword>
<sequence>MWTYKAKLLLHYNHIFILLYCLLEFLVSLILLCVCLSG</sequence>
<reference evidence="2" key="1">
    <citation type="submission" date="2018-02" db="EMBL/GenBank/DDBJ databases">
        <title>Rhizophora mucronata_Transcriptome.</title>
        <authorList>
            <person name="Meera S.P."/>
            <person name="Sreeshan A."/>
            <person name="Augustine A."/>
        </authorList>
    </citation>
    <scope>NUCLEOTIDE SEQUENCE</scope>
    <source>
        <tissue evidence="2">Leaf</tissue>
    </source>
</reference>